<dbReference type="CDD" id="cd01562">
    <property type="entry name" value="Thr-dehyd"/>
    <property type="match status" value="1"/>
</dbReference>
<name>A0A160SZ03_9CHLR</name>
<dbReference type="GO" id="GO:0004794">
    <property type="term" value="F:threonine deaminase activity"/>
    <property type="evidence" value="ECO:0007669"/>
    <property type="project" value="UniProtKB-EC"/>
</dbReference>
<dbReference type="GO" id="GO:0030378">
    <property type="term" value="F:serine racemase activity"/>
    <property type="evidence" value="ECO:0007669"/>
    <property type="project" value="TreeGrafter"/>
</dbReference>
<evidence type="ECO:0000256" key="10">
    <source>
        <dbReference type="ARBA" id="ARBA00025527"/>
    </source>
</evidence>
<sequence>MIITPEAVVDAADRIAHVAHRTPVLTSRTVDERLGYHVFFKCENLQRIGAFKFRGAYNAISRLSAAEQTAGVVTHSSGNHAQGVALAARLLGVRAVVVMPEDSPPNKRAATAGYGAEIVTCPALRREEVTADLIAAHGYTLIHPYDNDDIIAGQGTAALELFDEVGPLDYLFVPVGGGGLISGSALAAQVRAPNCRVVGVEPALGDDAGQSWRDGRIHKLDAVPATIADGLRTRAIGQRNLAIMGRYVSDMTTVSEAEIIDALEFIWSRLKIVVEPSAAVPFAALLAGRTAVPAGARVGVLLSGGNVDVAGLSLFARPPAGADEQPATAEQPARPLATKARKPSRILLCAPIEDAALEVLRAAGEVDVIPADDEELLLSRIGDSHALIVGRNQRITADVIKYGYNLRAIGTLDSHLDNIDVSTARALGIEICYAPDSRSVTIAEHTLGRLLALAGRFTDGRLAGKTLGLIGFGLVGRQIAQRAAAFDMRILVNQPRLTPELALASGVEATDLIQLLAASDFISLHVPFTEETDAIIGAAELRHMKPTAVLANMGHTDLVDEAALLQALEAGELAGAALANLPAVVSDPTPASLALRDHPRVHVAPHVSALLDNQLRDSSLDIARQVAAALTARRTSETLELELVPIEQVVPHEHIDMKRVARLVDRLEEDGRLINPPITTYWKGRFIILDGATRYSSLNQLGYPHAIVQVVDKDREGFQLHTWYHAVSAEEAPDAEDTFQQLHTRLAQIDGLILSPTNADDAQIALQRPESLCFFIDRQGGMTLAEAAPGASKLAVMNGIVDTYNAWGRVERTLLTDIDRLVAQFPRLVAVAVFPQFSPEDVFDAAANGDLLPAGLTRFVIPGRILRLNADLERLKRDEPLAEKRAWFNEFLAGKLSRSRLRVYQEPVVLLDE</sequence>
<dbReference type="InterPro" id="IPR001926">
    <property type="entry name" value="TrpB-like_PALP"/>
</dbReference>
<dbReference type="Gene3D" id="3.40.50.1100">
    <property type="match status" value="2"/>
</dbReference>
<dbReference type="CDD" id="cd16388">
    <property type="entry name" value="SbnI_like_N"/>
    <property type="match status" value="1"/>
</dbReference>
<keyword evidence="5" id="KW-0547">Nucleotide-binding</keyword>
<dbReference type="GO" id="GO:0018114">
    <property type="term" value="F:threonine racemase activity"/>
    <property type="evidence" value="ECO:0007669"/>
    <property type="project" value="TreeGrafter"/>
</dbReference>
<evidence type="ECO:0000259" key="12">
    <source>
        <dbReference type="SMART" id="SM00997"/>
    </source>
</evidence>
<dbReference type="InterPro" id="IPR036291">
    <property type="entry name" value="NAD(P)-bd_dom_sf"/>
</dbReference>
<keyword evidence="7" id="KW-0663">Pyridoxal phosphate</keyword>
<dbReference type="GO" id="GO:0016616">
    <property type="term" value="F:oxidoreductase activity, acting on the CH-OH group of donors, NAD or NADP as acceptor"/>
    <property type="evidence" value="ECO:0007669"/>
    <property type="project" value="InterPro"/>
</dbReference>
<dbReference type="InterPro" id="IPR015878">
    <property type="entry name" value="Ado_hCys_hydrolase_NAD-bd"/>
</dbReference>
<keyword evidence="6" id="KW-0067">ATP-binding</keyword>
<dbReference type="FunFam" id="3.40.50.1100:FF:000007">
    <property type="entry name" value="L-threonine dehydratase catabolic TdcB"/>
    <property type="match status" value="1"/>
</dbReference>
<dbReference type="InterPro" id="IPR037953">
    <property type="entry name" value="SbnI-like_N"/>
</dbReference>
<evidence type="ECO:0000256" key="8">
    <source>
        <dbReference type="ARBA" id="ARBA00023002"/>
    </source>
</evidence>
<dbReference type="GO" id="GO:0030170">
    <property type="term" value="F:pyridoxal phosphate binding"/>
    <property type="evidence" value="ECO:0007669"/>
    <property type="project" value="TreeGrafter"/>
</dbReference>
<dbReference type="FunFam" id="3.40.50.1100:FF:000005">
    <property type="entry name" value="Threonine dehydratase catabolic"/>
    <property type="match status" value="1"/>
</dbReference>
<dbReference type="Pfam" id="PF00291">
    <property type="entry name" value="PALP"/>
    <property type="match status" value="1"/>
</dbReference>
<dbReference type="AlphaFoldDB" id="A0A160SZ03"/>
<feature type="domain" description="S-adenosyl-L-homocysteine hydrolase NAD binding" evidence="12">
    <location>
        <begin position="452"/>
        <end position="586"/>
    </location>
</feature>
<dbReference type="PANTHER" id="PTHR43050:SF1">
    <property type="entry name" value="SERINE RACEMASE"/>
    <property type="match status" value="1"/>
</dbReference>
<evidence type="ECO:0000256" key="5">
    <source>
        <dbReference type="ARBA" id="ARBA00022741"/>
    </source>
</evidence>
<proteinExistence type="inferred from homology"/>
<evidence type="ECO:0000313" key="14">
    <source>
        <dbReference type="Proteomes" id="UP000215027"/>
    </source>
</evidence>
<dbReference type="SUPFAM" id="SSF51735">
    <property type="entry name" value="NAD(P)-binding Rossmann-fold domains"/>
    <property type="match status" value="1"/>
</dbReference>
<organism evidence="13 14">
    <name type="scientific">Candidatus Promineifilum breve</name>
    <dbReference type="NCBI Taxonomy" id="1806508"/>
    <lineage>
        <taxon>Bacteria</taxon>
        <taxon>Bacillati</taxon>
        <taxon>Chloroflexota</taxon>
        <taxon>Ardenticatenia</taxon>
        <taxon>Candidatus Promineifilales</taxon>
        <taxon>Candidatus Promineifilaceae</taxon>
        <taxon>Candidatus Promineifilum</taxon>
    </lineage>
</organism>
<dbReference type="SUPFAM" id="SSF53686">
    <property type="entry name" value="Tryptophan synthase beta subunit-like PLP-dependent enzymes"/>
    <property type="match status" value="1"/>
</dbReference>
<comment type="function">
    <text evidence="10">Catalyzes the anaerobic formation of alpha-ketobutyrate and ammonia from threonine in a two-step reaction. The first step involved a dehydration of threonine and a production of enamine intermediates (aminocrotonate), which tautomerizes to its imine form (iminobutyrate). Both intermediates are unstable and short-lived. The second step is the nonenzymatic hydrolysis of the enamine/imine intermediates to form 2-ketobutyrate and free ammonia. In the low water environment of the cell, the second step is accelerated by RidA.</text>
</comment>
<dbReference type="GO" id="GO:0003941">
    <property type="term" value="F:L-serine ammonia-lyase activity"/>
    <property type="evidence" value="ECO:0007669"/>
    <property type="project" value="TreeGrafter"/>
</dbReference>
<keyword evidence="14" id="KW-1185">Reference proteome</keyword>
<dbReference type="GO" id="GO:0000287">
    <property type="term" value="F:magnesium ion binding"/>
    <property type="evidence" value="ECO:0007669"/>
    <property type="project" value="TreeGrafter"/>
</dbReference>
<dbReference type="OrthoDB" id="159124at2"/>
<dbReference type="KEGG" id="pbf:CFX0092_A0351"/>
<dbReference type="SMART" id="SM00997">
    <property type="entry name" value="AdoHcyase_NAD"/>
    <property type="match status" value="1"/>
</dbReference>
<dbReference type="InterPro" id="IPR036086">
    <property type="entry name" value="ParB/Sulfiredoxin_sf"/>
</dbReference>
<evidence type="ECO:0000256" key="1">
    <source>
        <dbReference type="ARBA" id="ARBA00001274"/>
    </source>
</evidence>
<evidence type="ECO:0000313" key="13">
    <source>
        <dbReference type="EMBL" id="CUS02232.2"/>
    </source>
</evidence>
<dbReference type="Gene3D" id="3.30.1760.10">
    <property type="entry name" value="Conserved hypothetical protein from pyrococcus furiosus pfu- 392566-001, domain 2"/>
    <property type="match status" value="1"/>
</dbReference>
<dbReference type="InterPro" id="IPR036052">
    <property type="entry name" value="TrpB-like_PALP_sf"/>
</dbReference>
<evidence type="ECO:0000256" key="11">
    <source>
        <dbReference type="ARBA" id="ARBA00031427"/>
    </source>
</evidence>
<dbReference type="Pfam" id="PF02826">
    <property type="entry name" value="2-Hacid_dh_C"/>
    <property type="match status" value="1"/>
</dbReference>
<protein>
    <recommendedName>
        <fullName evidence="4">threonine ammonia-lyase</fullName>
        <ecNumber evidence="4">4.3.1.19</ecNumber>
    </recommendedName>
    <alternativeName>
        <fullName evidence="11">Threonine deaminase</fullName>
    </alternativeName>
</protein>
<dbReference type="GO" id="GO:0051287">
    <property type="term" value="F:NAD binding"/>
    <property type="evidence" value="ECO:0007669"/>
    <property type="project" value="InterPro"/>
</dbReference>
<dbReference type="SUPFAM" id="SSF52283">
    <property type="entry name" value="Formate/glycerate dehydrogenase catalytic domain-like"/>
    <property type="match status" value="1"/>
</dbReference>
<dbReference type="PANTHER" id="PTHR43050">
    <property type="entry name" value="SERINE / THREONINE RACEMASE FAMILY MEMBER"/>
    <property type="match status" value="1"/>
</dbReference>
<evidence type="ECO:0000256" key="3">
    <source>
        <dbReference type="ARBA" id="ARBA00010869"/>
    </source>
</evidence>
<comment type="cofactor">
    <cofactor evidence="2">
        <name>pyridoxal 5'-phosphate</name>
        <dbReference type="ChEBI" id="CHEBI:597326"/>
    </cofactor>
</comment>
<evidence type="ECO:0000256" key="4">
    <source>
        <dbReference type="ARBA" id="ARBA00012096"/>
    </source>
</evidence>
<comment type="similarity">
    <text evidence="3">Belongs to the serine/threonine dehydratase family.</text>
</comment>
<keyword evidence="8" id="KW-0560">Oxidoreductase</keyword>
<comment type="catalytic activity">
    <reaction evidence="1">
        <text>L-threonine = 2-oxobutanoate + NH4(+)</text>
        <dbReference type="Rhea" id="RHEA:22108"/>
        <dbReference type="ChEBI" id="CHEBI:16763"/>
        <dbReference type="ChEBI" id="CHEBI:28938"/>
        <dbReference type="ChEBI" id="CHEBI:57926"/>
        <dbReference type="EC" id="4.3.1.19"/>
    </reaction>
</comment>
<dbReference type="InterPro" id="IPR029753">
    <property type="entry name" value="D-isomer_DH_CS"/>
</dbReference>
<reference evidence="13" key="1">
    <citation type="submission" date="2016-01" db="EMBL/GenBank/DDBJ databases">
        <authorList>
            <person name="Mcilroy J.S."/>
            <person name="Karst M S."/>
            <person name="Albertsen M."/>
        </authorList>
    </citation>
    <scope>NUCLEOTIDE SEQUENCE</scope>
    <source>
        <strain evidence="13">Cfx-K</strain>
    </source>
</reference>
<dbReference type="SUPFAM" id="SSF110849">
    <property type="entry name" value="ParB/Sulfiredoxin"/>
    <property type="match status" value="1"/>
</dbReference>
<evidence type="ECO:0000256" key="9">
    <source>
        <dbReference type="ARBA" id="ARBA00023239"/>
    </source>
</evidence>
<keyword evidence="9" id="KW-0456">Lyase</keyword>
<dbReference type="EMBL" id="LN890655">
    <property type="protein sequence ID" value="CUS02232.2"/>
    <property type="molecule type" value="Genomic_DNA"/>
</dbReference>
<accession>A0A160SZ03</accession>
<evidence type="ECO:0000256" key="6">
    <source>
        <dbReference type="ARBA" id="ARBA00022840"/>
    </source>
</evidence>
<dbReference type="EC" id="4.3.1.19" evidence="4"/>
<dbReference type="Gene3D" id="3.90.1530.10">
    <property type="entry name" value="Conserved hypothetical protein from pyrococcus furiosus pfu- 392566-001, ParB domain"/>
    <property type="match status" value="1"/>
</dbReference>
<dbReference type="GO" id="GO:0070179">
    <property type="term" value="P:D-serine biosynthetic process"/>
    <property type="evidence" value="ECO:0007669"/>
    <property type="project" value="TreeGrafter"/>
</dbReference>
<evidence type="ECO:0000256" key="7">
    <source>
        <dbReference type="ARBA" id="ARBA00022898"/>
    </source>
</evidence>
<gene>
    <name evidence="13" type="ORF">CFX0092_A0351</name>
</gene>
<dbReference type="Proteomes" id="UP000215027">
    <property type="component" value="Chromosome I"/>
</dbReference>
<evidence type="ECO:0000256" key="2">
    <source>
        <dbReference type="ARBA" id="ARBA00001933"/>
    </source>
</evidence>
<dbReference type="GO" id="GO:0005524">
    <property type="term" value="F:ATP binding"/>
    <property type="evidence" value="ECO:0007669"/>
    <property type="project" value="UniProtKB-KW"/>
</dbReference>
<dbReference type="InterPro" id="IPR023098">
    <property type="entry name" value="SerK/SbnI_C"/>
</dbReference>
<dbReference type="PROSITE" id="PS00670">
    <property type="entry name" value="D_2_HYDROXYACID_DH_2"/>
    <property type="match status" value="1"/>
</dbReference>
<dbReference type="Gene3D" id="3.40.50.720">
    <property type="entry name" value="NAD(P)-binding Rossmann-like Domain"/>
    <property type="match status" value="3"/>
</dbReference>
<dbReference type="InterPro" id="IPR006140">
    <property type="entry name" value="D-isomer_DH_NAD-bd"/>
</dbReference>